<dbReference type="AlphaFoldDB" id="A0A940MDY9"/>
<name>A0A940MDY9_9ACTN</name>
<feature type="domain" description="Endonuclease/exonuclease/phosphatase" evidence="1">
    <location>
        <begin position="46"/>
        <end position="258"/>
    </location>
</feature>
<organism evidence="2 3">
    <name type="scientific">Streptomyces montanisoli</name>
    <dbReference type="NCBI Taxonomy" id="2798581"/>
    <lineage>
        <taxon>Bacteria</taxon>
        <taxon>Bacillati</taxon>
        <taxon>Actinomycetota</taxon>
        <taxon>Actinomycetes</taxon>
        <taxon>Kitasatosporales</taxon>
        <taxon>Streptomycetaceae</taxon>
        <taxon>Streptomyces</taxon>
    </lineage>
</organism>
<reference evidence="2" key="1">
    <citation type="submission" date="2021-03" db="EMBL/GenBank/DDBJ databases">
        <title>Whole genome sequence of Streptomyces bomunensis MMS17-BM035.</title>
        <authorList>
            <person name="Lee J.H."/>
        </authorList>
    </citation>
    <scope>NUCLEOTIDE SEQUENCE</scope>
    <source>
        <strain evidence="2">MMS17-BM035</strain>
    </source>
</reference>
<keyword evidence="3" id="KW-1185">Reference proteome</keyword>
<dbReference type="EMBL" id="JAGIQL010000047">
    <property type="protein sequence ID" value="MBP0458606.1"/>
    <property type="molecule type" value="Genomic_DNA"/>
</dbReference>
<evidence type="ECO:0000313" key="2">
    <source>
        <dbReference type="EMBL" id="MBP0458606.1"/>
    </source>
</evidence>
<sequence length="269" mass="28638">AALRWRSGALWAVAVLAVTAWFARPFGAGETAPAPPGPVVAHVSVLTSNVEFGQATPALIDEVRRETAQGRGPGIVFVEECSLRCSALLDERLPPAIYPYRDVVRQDGSKGSAILSVYPLRNTAGIPSTMAMPGAVARIGGRAVRLQLAHPLPPIPGQVAAWRTELGRIRAYAAESGHDGTPGIVAGDFNATRDHAAFRDLLAAGNLRDSALYGGAAHTPSWPHAAPRPLGVQIDHVLVSREFQVRDARFIDLSGTDHRALRVRLDLHG</sequence>
<dbReference type="SUPFAM" id="SSF56219">
    <property type="entry name" value="DNase I-like"/>
    <property type="match status" value="1"/>
</dbReference>
<dbReference type="RefSeq" id="WP_209340357.1">
    <property type="nucleotide sequence ID" value="NZ_JAGIQL010000047.1"/>
</dbReference>
<dbReference type="Pfam" id="PF03372">
    <property type="entry name" value="Exo_endo_phos"/>
    <property type="match status" value="1"/>
</dbReference>
<protein>
    <submittedName>
        <fullName evidence="2">Endonuclease/exonuclease/phosphatase family protein</fullName>
    </submittedName>
</protein>
<keyword evidence="2" id="KW-0378">Hydrolase</keyword>
<proteinExistence type="predicted"/>
<dbReference type="InterPro" id="IPR005135">
    <property type="entry name" value="Endo/exonuclease/phosphatase"/>
</dbReference>
<dbReference type="InterPro" id="IPR036691">
    <property type="entry name" value="Endo/exonu/phosph_ase_sf"/>
</dbReference>
<feature type="non-terminal residue" evidence="2">
    <location>
        <position position="1"/>
    </location>
</feature>
<accession>A0A940MDY9</accession>
<dbReference type="Proteomes" id="UP000670475">
    <property type="component" value="Unassembled WGS sequence"/>
</dbReference>
<evidence type="ECO:0000259" key="1">
    <source>
        <dbReference type="Pfam" id="PF03372"/>
    </source>
</evidence>
<dbReference type="GO" id="GO:0004519">
    <property type="term" value="F:endonuclease activity"/>
    <property type="evidence" value="ECO:0007669"/>
    <property type="project" value="UniProtKB-KW"/>
</dbReference>
<comment type="caution">
    <text evidence="2">The sequence shown here is derived from an EMBL/GenBank/DDBJ whole genome shotgun (WGS) entry which is preliminary data.</text>
</comment>
<keyword evidence="2" id="KW-0255">Endonuclease</keyword>
<gene>
    <name evidence="2" type="ORF">JFN87_14000</name>
</gene>
<evidence type="ECO:0000313" key="3">
    <source>
        <dbReference type="Proteomes" id="UP000670475"/>
    </source>
</evidence>
<dbReference type="Gene3D" id="3.60.10.10">
    <property type="entry name" value="Endonuclease/exonuclease/phosphatase"/>
    <property type="match status" value="1"/>
</dbReference>
<keyword evidence="2" id="KW-0540">Nuclease</keyword>